<protein>
    <submittedName>
        <fullName evidence="3">Heparinase II/III family protein</fullName>
    </submittedName>
</protein>
<keyword evidence="4" id="KW-1185">Reference proteome</keyword>
<dbReference type="Gene3D" id="2.70.98.70">
    <property type="match status" value="1"/>
</dbReference>
<accession>A0ABT8L6S0</accession>
<comment type="caution">
    <text evidence="3">The sequence shown here is derived from an EMBL/GenBank/DDBJ whole genome shotgun (WGS) entry which is preliminary data.</text>
</comment>
<dbReference type="InterPro" id="IPR008929">
    <property type="entry name" value="Chondroitin_lyas"/>
</dbReference>
<dbReference type="Proteomes" id="UP001172083">
    <property type="component" value="Unassembled WGS sequence"/>
</dbReference>
<comment type="subcellular location">
    <subcellularLocation>
        <location evidence="1">Cell envelope</location>
    </subcellularLocation>
</comment>
<dbReference type="Gene3D" id="1.50.10.100">
    <property type="entry name" value="Chondroitin AC/alginate lyase"/>
    <property type="match status" value="1"/>
</dbReference>
<proteinExistence type="predicted"/>
<sequence length="675" mass="77074">MTTGIYLIPFLKVFQHSSKYKKTANLDPSRKRYKWLVYVLLHLIAVMSASAQENRGLLQKYYKSSALDGWILPLNEWIKYPSYEDRQAWEKLSSEVRNAYIKKGEQYIDFSWPSIPASSYLDFVRTGSREVMQKPYGIRQKALESLVMAELMEGKGRFMDQIINGVWAYCEQTYWGLSAHLNRQQAGLGLPDANEQTIDLGAGKVGTDLAWIYYFFRKEFDKINPLINQRLKEEITDKILTPFYTRNDFWWMGFNTGFVNNWNPWCNYNVLNCILLIEDEKKKQILGIRKVMRSVDEFINYYHDDGGCEEGPSYWGHAGGKLFDVLELLYQVSGGKITLYDDELVKNIGRYIHRAYIADPYFINFADAAGKIHTRPGVIYRYGKRINDAEMMGFGSFLADQYGWDEHYQFTGKIELALNNLFGLGDILNAEPKEPLSGHFWLPGTQIMGARDKPGSTDGFYFAAKGGYNAESHNHNDAGSFVLYYNGKPCIVDAGVGTYTKKTFSPRRYEIWTMQSEYHNLPLINGVGQQAGKAYKATDCRFSATAGQIDFSANIATAYPKDASVKSWIRSYQLKRGKSFKITDAYQLSSRNKETSINFLTSCKVDVTTPGKVKLEGEGFSLFLHYNASNVAVVDEPVEINDNRLKKSWPDGLTRLIFSFKNIGLVGKNTFVISE</sequence>
<name>A0ABT8L6S0_9BACT</name>
<evidence type="ECO:0000313" key="4">
    <source>
        <dbReference type="Proteomes" id="UP001172083"/>
    </source>
</evidence>
<feature type="domain" description="Heparinase II/III-like C-terminal" evidence="2">
    <location>
        <begin position="466"/>
        <end position="601"/>
    </location>
</feature>
<dbReference type="InterPro" id="IPR012480">
    <property type="entry name" value="Hepar_II_III_C"/>
</dbReference>
<evidence type="ECO:0000256" key="1">
    <source>
        <dbReference type="ARBA" id="ARBA00004196"/>
    </source>
</evidence>
<dbReference type="Pfam" id="PF07940">
    <property type="entry name" value="Hepar_II_III_C"/>
    <property type="match status" value="1"/>
</dbReference>
<evidence type="ECO:0000259" key="2">
    <source>
        <dbReference type="Pfam" id="PF07940"/>
    </source>
</evidence>
<dbReference type="EMBL" id="JAUJEB010000003">
    <property type="protein sequence ID" value="MDN5213383.1"/>
    <property type="molecule type" value="Genomic_DNA"/>
</dbReference>
<gene>
    <name evidence="3" type="ORF">QQ020_15035</name>
</gene>
<dbReference type="RefSeq" id="WP_346758723.1">
    <property type="nucleotide sequence ID" value="NZ_JAUJEB010000003.1"/>
</dbReference>
<evidence type="ECO:0000313" key="3">
    <source>
        <dbReference type="EMBL" id="MDN5213383.1"/>
    </source>
</evidence>
<reference evidence="3" key="1">
    <citation type="submission" date="2023-06" db="EMBL/GenBank/DDBJ databases">
        <title>Genomic of Agaribacillus aureum.</title>
        <authorList>
            <person name="Wang G."/>
        </authorList>
    </citation>
    <scope>NUCLEOTIDE SEQUENCE</scope>
    <source>
        <strain evidence="3">BMA12</strain>
    </source>
</reference>
<organism evidence="3 4">
    <name type="scientific">Agaribacillus aureus</name>
    <dbReference type="NCBI Taxonomy" id="3051825"/>
    <lineage>
        <taxon>Bacteria</taxon>
        <taxon>Pseudomonadati</taxon>
        <taxon>Bacteroidota</taxon>
        <taxon>Cytophagia</taxon>
        <taxon>Cytophagales</taxon>
        <taxon>Splendidivirgaceae</taxon>
        <taxon>Agaribacillus</taxon>
    </lineage>
</organism>
<dbReference type="SUPFAM" id="SSF48230">
    <property type="entry name" value="Chondroitin AC/alginate lyase"/>
    <property type="match status" value="1"/>
</dbReference>